<organism evidence="3">
    <name type="scientific">marine metagenome</name>
    <dbReference type="NCBI Taxonomy" id="408172"/>
    <lineage>
        <taxon>unclassified sequences</taxon>
        <taxon>metagenomes</taxon>
        <taxon>ecological metagenomes</taxon>
    </lineage>
</organism>
<keyword evidence="1" id="KW-0472">Membrane</keyword>
<sequence length="194" mass="22309">MSKHWINPRRLFTIHIIPFISFLFIHSAAMCDIRERAEELIYDQYGKDKIIEYQKYVVPSGGKELVEKNSGMRYMFPHVYIWWISESDSLIGLAILDNVKGKSLPITFITFFDHTGNIIGSHIVKYREDYGWEVGNRRWLDQFLGLNHGSVYAVGKNIDGISGATISVNSVTRGMKRSSLLAELLIKERYDGSE</sequence>
<protein>
    <recommendedName>
        <fullName evidence="2">FMN-binding domain-containing protein</fullName>
    </recommendedName>
</protein>
<proteinExistence type="predicted"/>
<dbReference type="SMART" id="SM00900">
    <property type="entry name" value="FMN_bind"/>
    <property type="match status" value="1"/>
</dbReference>
<feature type="transmembrane region" description="Helical" evidence="1">
    <location>
        <begin position="12"/>
        <end position="30"/>
    </location>
</feature>
<reference evidence="3" key="1">
    <citation type="submission" date="2018-05" db="EMBL/GenBank/DDBJ databases">
        <authorList>
            <person name="Lanie J.A."/>
            <person name="Ng W.-L."/>
            <person name="Kazmierczak K.M."/>
            <person name="Andrzejewski T.M."/>
            <person name="Davidsen T.M."/>
            <person name="Wayne K.J."/>
            <person name="Tettelin H."/>
            <person name="Glass J.I."/>
            <person name="Rusch D."/>
            <person name="Podicherti R."/>
            <person name="Tsui H.-C.T."/>
            <person name="Winkler M.E."/>
        </authorList>
    </citation>
    <scope>NUCLEOTIDE SEQUENCE</scope>
</reference>
<dbReference type="EMBL" id="UINC01053963">
    <property type="protein sequence ID" value="SVB71119.1"/>
    <property type="molecule type" value="Genomic_DNA"/>
</dbReference>
<dbReference type="AlphaFoldDB" id="A0A382G889"/>
<gene>
    <name evidence="3" type="ORF">METZ01_LOCUS223973</name>
</gene>
<dbReference type="InterPro" id="IPR007329">
    <property type="entry name" value="FMN-bd"/>
</dbReference>
<evidence type="ECO:0000256" key="1">
    <source>
        <dbReference type="SAM" id="Phobius"/>
    </source>
</evidence>
<keyword evidence="1" id="KW-0812">Transmembrane</keyword>
<accession>A0A382G889</accession>
<keyword evidence="1" id="KW-1133">Transmembrane helix</keyword>
<dbReference type="GO" id="GO:0016020">
    <property type="term" value="C:membrane"/>
    <property type="evidence" value="ECO:0007669"/>
    <property type="project" value="InterPro"/>
</dbReference>
<name>A0A382G889_9ZZZZ</name>
<evidence type="ECO:0000313" key="3">
    <source>
        <dbReference type="EMBL" id="SVB71119.1"/>
    </source>
</evidence>
<evidence type="ECO:0000259" key="2">
    <source>
        <dbReference type="SMART" id="SM00900"/>
    </source>
</evidence>
<dbReference type="Pfam" id="PF04205">
    <property type="entry name" value="FMN_bind"/>
    <property type="match status" value="1"/>
</dbReference>
<dbReference type="GO" id="GO:0010181">
    <property type="term" value="F:FMN binding"/>
    <property type="evidence" value="ECO:0007669"/>
    <property type="project" value="InterPro"/>
</dbReference>
<feature type="domain" description="FMN-binding" evidence="2">
    <location>
        <begin position="101"/>
        <end position="182"/>
    </location>
</feature>